<dbReference type="GO" id="GO:0005576">
    <property type="term" value="C:extracellular region"/>
    <property type="evidence" value="ECO:0007669"/>
    <property type="project" value="UniProtKB-SubCell"/>
</dbReference>
<comment type="subcellular location">
    <subcellularLocation>
        <location evidence="1">Secreted</location>
    </subcellularLocation>
</comment>
<dbReference type="AlphaFoldDB" id="A0A1E3XET1"/>
<proteinExistence type="predicted"/>
<dbReference type="SUPFAM" id="SSF88713">
    <property type="entry name" value="Glycoside hydrolase/deacetylase"/>
    <property type="match status" value="1"/>
</dbReference>
<evidence type="ECO:0000256" key="2">
    <source>
        <dbReference type="ARBA" id="ARBA00022729"/>
    </source>
</evidence>
<dbReference type="CDD" id="cd10918">
    <property type="entry name" value="CE4_NodB_like_5s_6s"/>
    <property type="match status" value="1"/>
</dbReference>
<dbReference type="GO" id="GO:0016810">
    <property type="term" value="F:hydrolase activity, acting on carbon-nitrogen (but not peptide) bonds"/>
    <property type="evidence" value="ECO:0007669"/>
    <property type="project" value="InterPro"/>
</dbReference>
<dbReference type="Pfam" id="PF01522">
    <property type="entry name" value="Polysacc_deac_1"/>
    <property type="match status" value="1"/>
</dbReference>
<dbReference type="InterPro" id="IPR011330">
    <property type="entry name" value="Glyco_hydro/deAcase_b/a-brl"/>
</dbReference>
<name>A0A1E3XET1_9BACT</name>
<dbReference type="InterPro" id="IPR002509">
    <property type="entry name" value="NODB_dom"/>
</dbReference>
<sequence length="263" mass="30336">MVCIFATYTGYQYINRSKTNKKGLIILTYHSISNEIEPDETVTPEEFERQLHYIKKNYKVISLEEAVGYLKTDFEKISGSIVITFDDGYSDNYHNAYPLLKKYNFPATIFLVSDFIENNGNKYLSLSQVNEMKNNNISFGSHTISHRILARLTNEEVVKEIKDSKDVLESKLSKKISSFAYPIGTRADFNDETMEIVKTCKYACACSNMYGMNGKNADIFALKRIGIETTDNFFIFKKKLNGALNILSFKDTKFFQKLKRIFF</sequence>
<reference evidence="4 5" key="1">
    <citation type="submission" date="2016-07" db="EMBL/GenBank/DDBJ databases">
        <title>Draft genome of Scalindua rubra, obtained from a brine-seawater interface in the Red Sea, sheds light on salt adaptation in anammox bacteria.</title>
        <authorList>
            <person name="Speth D.R."/>
            <person name="Lagkouvardos I."/>
            <person name="Wang Y."/>
            <person name="Qian P.-Y."/>
            <person name="Dutilh B.E."/>
            <person name="Jetten M.S."/>
        </authorList>
    </citation>
    <scope>NUCLEOTIDE SEQUENCE [LARGE SCALE GENOMIC DNA]</scope>
    <source>
        <strain evidence="4">BSI-1</strain>
    </source>
</reference>
<evidence type="ECO:0000313" key="5">
    <source>
        <dbReference type="Proteomes" id="UP000094056"/>
    </source>
</evidence>
<evidence type="ECO:0000313" key="4">
    <source>
        <dbReference type="EMBL" id="ODS34151.1"/>
    </source>
</evidence>
<evidence type="ECO:0000259" key="3">
    <source>
        <dbReference type="PROSITE" id="PS51677"/>
    </source>
</evidence>
<gene>
    <name evidence="4" type="ORF">SCARUB_00721</name>
</gene>
<evidence type="ECO:0000256" key="1">
    <source>
        <dbReference type="ARBA" id="ARBA00004613"/>
    </source>
</evidence>
<dbReference type="Proteomes" id="UP000094056">
    <property type="component" value="Unassembled WGS sequence"/>
</dbReference>
<dbReference type="PROSITE" id="PS51677">
    <property type="entry name" value="NODB"/>
    <property type="match status" value="1"/>
</dbReference>
<dbReference type="PANTHER" id="PTHR34216">
    <property type="match status" value="1"/>
</dbReference>
<dbReference type="InterPro" id="IPR051398">
    <property type="entry name" value="Polysacch_Deacetylase"/>
</dbReference>
<feature type="domain" description="NodB homology" evidence="3">
    <location>
        <begin position="79"/>
        <end position="263"/>
    </location>
</feature>
<dbReference type="GO" id="GO:0005975">
    <property type="term" value="P:carbohydrate metabolic process"/>
    <property type="evidence" value="ECO:0007669"/>
    <property type="project" value="InterPro"/>
</dbReference>
<organism evidence="4 5">
    <name type="scientific">Candidatus Scalindua rubra</name>
    <dbReference type="NCBI Taxonomy" id="1872076"/>
    <lineage>
        <taxon>Bacteria</taxon>
        <taxon>Pseudomonadati</taxon>
        <taxon>Planctomycetota</taxon>
        <taxon>Candidatus Brocadiia</taxon>
        <taxon>Candidatus Brocadiales</taxon>
        <taxon>Candidatus Scalinduaceae</taxon>
        <taxon>Candidatus Scalindua</taxon>
    </lineage>
</organism>
<dbReference type="Gene3D" id="3.20.20.370">
    <property type="entry name" value="Glycoside hydrolase/deacetylase"/>
    <property type="match status" value="1"/>
</dbReference>
<dbReference type="PANTHER" id="PTHR34216:SF3">
    <property type="entry name" value="POLY-BETA-1,6-N-ACETYL-D-GLUCOSAMINE N-DEACETYLASE"/>
    <property type="match status" value="1"/>
</dbReference>
<comment type="caution">
    <text evidence="4">The sequence shown here is derived from an EMBL/GenBank/DDBJ whole genome shotgun (WGS) entry which is preliminary data.</text>
</comment>
<protein>
    <submittedName>
        <fullName evidence="4">Putative polysaccharide deacetylase</fullName>
    </submittedName>
</protein>
<dbReference type="EMBL" id="MAYW01000012">
    <property type="protein sequence ID" value="ODS34151.1"/>
    <property type="molecule type" value="Genomic_DNA"/>
</dbReference>
<accession>A0A1E3XET1</accession>
<keyword evidence="2" id="KW-0732">Signal</keyword>